<organism evidence="2 3">
    <name type="scientific">Mesorhizobium opportunistum (strain LMG 24607 / HAMBI 3007 / WSM2075)</name>
    <dbReference type="NCBI Taxonomy" id="536019"/>
    <lineage>
        <taxon>Bacteria</taxon>
        <taxon>Pseudomonadati</taxon>
        <taxon>Pseudomonadota</taxon>
        <taxon>Alphaproteobacteria</taxon>
        <taxon>Hyphomicrobiales</taxon>
        <taxon>Phyllobacteriaceae</taxon>
        <taxon>Mesorhizobium</taxon>
    </lineage>
</organism>
<dbReference type="STRING" id="536019.Mesop_1762"/>
<dbReference type="EMBL" id="CP002279">
    <property type="protein sequence ID" value="AEH86244.1"/>
    <property type="molecule type" value="Genomic_DNA"/>
</dbReference>
<dbReference type="AlphaFoldDB" id="F7Y5I8"/>
<dbReference type="Proteomes" id="UP000001623">
    <property type="component" value="Chromosome"/>
</dbReference>
<dbReference type="InterPro" id="IPR032710">
    <property type="entry name" value="NTF2-like_dom_sf"/>
</dbReference>
<dbReference type="HOGENOM" id="CLU_153137_1_1_5"/>
<accession>F7Y5I8</accession>
<dbReference type="Gene3D" id="3.10.450.50">
    <property type="match status" value="1"/>
</dbReference>
<name>F7Y5I8_MESOW</name>
<gene>
    <name evidence="2" type="ordered locus">Mesop_1762</name>
</gene>
<protein>
    <recommendedName>
        <fullName evidence="1">SnoaL-like domain-containing protein</fullName>
    </recommendedName>
</protein>
<evidence type="ECO:0000313" key="3">
    <source>
        <dbReference type="Proteomes" id="UP000001623"/>
    </source>
</evidence>
<dbReference type="InterPro" id="IPR037401">
    <property type="entry name" value="SnoaL-like"/>
</dbReference>
<reference evidence="2 3" key="1">
    <citation type="submission" date="2010-10" db="EMBL/GenBank/DDBJ databases">
        <title>Complete sequence of Mesorhizobium opportunistum WSM2075.</title>
        <authorList>
            <consortium name="US DOE Joint Genome Institute"/>
            <person name="Lucas S."/>
            <person name="Copeland A."/>
            <person name="Lapidus A."/>
            <person name="Cheng J.-F."/>
            <person name="Bruce D."/>
            <person name="Goodwin L."/>
            <person name="Pitluck S."/>
            <person name="Chertkov O."/>
            <person name="Misra M."/>
            <person name="Detter J.C."/>
            <person name="Han C."/>
            <person name="Tapia R."/>
            <person name="Land M."/>
            <person name="Hauser L."/>
            <person name="Kyrpides N."/>
            <person name="Ovchinnikova G."/>
            <person name="Mavrommatis K.M."/>
            <person name="Tiwari R.P."/>
            <person name="Howieson J.G."/>
            <person name="O'Hara G.W."/>
            <person name="Nandasena K.G."/>
            <person name="Woyke T."/>
        </authorList>
    </citation>
    <scope>NUCLEOTIDE SEQUENCE [LARGE SCALE GENOMIC DNA]</scope>
    <source>
        <strain evidence="3">LMG 24607 / HAMBI 3007 / WSM2075</strain>
    </source>
</reference>
<dbReference type="KEGG" id="mop:Mesop_1762"/>
<feature type="domain" description="SnoaL-like" evidence="1">
    <location>
        <begin position="11"/>
        <end position="101"/>
    </location>
</feature>
<dbReference type="eggNOG" id="COG3631">
    <property type="taxonomic scope" value="Bacteria"/>
</dbReference>
<dbReference type="RefSeq" id="WP_013892972.1">
    <property type="nucleotide sequence ID" value="NC_015675.1"/>
</dbReference>
<evidence type="ECO:0000313" key="2">
    <source>
        <dbReference type="EMBL" id="AEH86244.1"/>
    </source>
</evidence>
<evidence type="ECO:0000259" key="1">
    <source>
        <dbReference type="Pfam" id="PF12680"/>
    </source>
</evidence>
<sequence>MTQTAPLDIATAFTTAWTSHDLEKAASYVAEDVVFDGPMQQSTGKEPYLKGLAKLSQDVTGVRMIAAFGDDRQALLMYDLMTKSSGALSCAKHLTVSDGKIHSDKLTFDSKKLGSAKPKANGG</sequence>
<dbReference type="SUPFAM" id="SSF54427">
    <property type="entry name" value="NTF2-like"/>
    <property type="match status" value="1"/>
</dbReference>
<dbReference type="Pfam" id="PF12680">
    <property type="entry name" value="SnoaL_2"/>
    <property type="match status" value="1"/>
</dbReference>
<proteinExistence type="predicted"/>